<name>A0ABT1M3F1_9MYCO</name>
<feature type="domain" description="ANTAR" evidence="5">
    <location>
        <begin position="169"/>
        <end position="230"/>
    </location>
</feature>
<dbReference type="InterPro" id="IPR005561">
    <property type="entry name" value="ANTAR"/>
</dbReference>
<dbReference type="Pfam" id="PF03861">
    <property type="entry name" value="ANTAR"/>
    <property type="match status" value="1"/>
</dbReference>
<dbReference type="RefSeq" id="WP_255060998.1">
    <property type="nucleotide sequence ID" value="NZ_JANDBD010000006.1"/>
</dbReference>
<dbReference type="PROSITE" id="PS50921">
    <property type="entry name" value="ANTAR"/>
    <property type="match status" value="1"/>
</dbReference>
<accession>A0ABT1M3F1</accession>
<dbReference type="EMBL" id="JANDBD010000006">
    <property type="protein sequence ID" value="MCP9273685.1"/>
    <property type="molecule type" value="Genomic_DNA"/>
</dbReference>
<keyword evidence="4" id="KW-0804">Transcription</keyword>
<comment type="caution">
    <text evidence="6">The sequence shown here is derived from an EMBL/GenBank/DDBJ whole genome shotgun (WGS) entry which is preliminary data.</text>
</comment>
<keyword evidence="7" id="KW-1185">Reference proteome</keyword>
<evidence type="ECO:0000256" key="2">
    <source>
        <dbReference type="ARBA" id="ARBA00022777"/>
    </source>
</evidence>
<dbReference type="SUPFAM" id="SSF52172">
    <property type="entry name" value="CheY-like"/>
    <property type="match status" value="1"/>
</dbReference>
<dbReference type="InterPro" id="IPR003018">
    <property type="entry name" value="GAF"/>
</dbReference>
<dbReference type="Gene3D" id="1.10.10.10">
    <property type="entry name" value="Winged helix-like DNA-binding domain superfamily/Winged helix DNA-binding domain"/>
    <property type="match status" value="1"/>
</dbReference>
<protein>
    <submittedName>
        <fullName evidence="6">GAF and ANTAR domain-containing protein</fullName>
    </submittedName>
</protein>
<dbReference type="InterPro" id="IPR029016">
    <property type="entry name" value="GAF-like_dom_sf"/>
</dbReference>
<dbReference type="Gene3D" id="3.30.450.40">
    <property type="match status" value="1"/>
</dbReference>
<dbReference type="Proteomes" id="UP001651690">
    <property type="component" value="Unassembled WGS sequence"/>
</dbReference>
<dbReference type="InterPro" id="IPR036388">
    <property type="entry name" value="WH-like_DNA-bd_sf"/>
</dbReference>
<evidence type="ECO:0000256" key="4">
    <source>
        <dbReference type="ARBA" id="ARBA00023163"/>
    </source>
</evidence>
<evidence type="ECO:0000313" key="6">
    <source>
        <dbReference type="EMBL" id="MCP9273685.1"/>
    </source>
</evidence>
<evidence type="ECO:0000259" key="5">
    <source>
        <dbReference type="PROSITE" id="PS50921"/>
    </source>
</evidence>
<keyword evidence="1" id="KW-0808">Transferase</keyword>
<keyword evidence="3" id="KW-0805">Transcription regulation</keyword>
<sequence>MEEGDHSDPPGGGRLHEALEQLVSLQRDGVQPEDALRELIHSAASSVPGSQYAGITLVDDAGKITSVAATHDYAIVLDEIQSQVTEGPCLSAAWENHTILVNDLESDDRWPQYRTAVLERTPVRAIASFQLHTEGRSLAALNFYAEAPNAFASDAVEMGLIYAAHTTVAWNSVRREQQFRTALSSRDVIGQAKGMLMERFNIDAVAAFELLRRLSQDANVKLAQVAERVVAEGNDST</sequence>
<dbReference type="InterPro" id="IPR012074">
    <property type="entry name" value="GAF_ANTAR"/>
</dbReference>
<dbReference type="InterPro" id="IPR011006">
    <property type="entry name" value="CheY-like_superfamily"/>
</dbReference>
<gene>
    <name evidence="6" type="ORF">NM203_15960</name>
</gene>
<evidence type="ECO:0000256" key="3">
    <source>
        <dbReference type="ARBA" id="ARBA00023015"/>
    </source>
</evidence>
<evidence type="ECO:0000256" key="1">
    <source>
        <dbReference type="ARBA" id="ARBA00022679"/>
    </source>
</evidence>
<dbReference type="Pfam" id="PF13185">
    <property type="entry name" value="GAF_2"/>
    <property type="match status" value="1"/>
</dbReference>
<proteinExistence type="predicted"/>
<evidence type="ECO:0000313" key="7">
    <source>
        <dbReference type="Proteomes" id="UP001651690"/>
    </source>
</evidence>
<dbReference type="PIRSF" id="PIRSF036625">
    <property type="entry name" value="GAF_ANTAR"/>
    <property type="match status" value="1"/>
</dbReference>
<keyword evidence="2" id="KW-0418">Kinase</keyword>
<dbReference type="SUPFAM" id="SSF55781">
    <property type="entry name" value="GAF domain-like"/>
    <property type="match status" value="1"/>
</dbReference>
<dbReference type="SMART" id="SM01012">
    <property type="entry name" value="ANTAR"/>
    <property type="match status" value="1"/>
</dbReference>
<reference evidence="6 7" key="1">
    <citation type="submission" date="2022-06" db="EMBL/GenBank/DDBJ databases">
        <title>Mycolicibacterium sp. CAU 1645 isolated from seawater.</title>
        <authorList>
            <person name="Kim W."/>
        </authorList>
    </citation>
    <scope>NUCLEOTIDE SEQUENCE [LARGE SCALE GENOMIC DNA]</scope>
    <source>
        <strain evidence="6 7">CAU 1645</strain>
    </source>
</reference>
<organism evidence="6 7">
    <name type="scientific">Mycolicibacterium arenosum</name>
    <dbReference type="NCBI Taxonomy" id="2952157"/>
    <lineage>
        <taxon>Bacteria</taxon>
        <taxon>Bacillati</taxon>
        <taxon>Actinomycetota</taxon>
        <taxon>Actinomycetes</taxon>
        <taxon>Mycobacteriales</taxon>
        <taxon>Mycobacteriaceae</taxon>
        <taxon>Mycolicibacterium</taxon>
    </lineage>
</organism>